<reference evidence="3 4" key="1">
    <citation type="submission" date="2019-05" db="EMBL/GenBank/DDBJ databases">
        <title>Draft genome sequence of Actinomadura sp. 14C53.</title>
        <authorList>
            <person name="Saricaoglu S."/>
            <person name="Isik K."/>
        </authorList>
    </citation>
    <scope>NUCLEOTIDE SEQUENCE [LARGE SCALE GENOMIC DNA]</scope>
    <source>
        <strain evidence="3 4">14C53</strain>
    </source>
</reference>
<comment type="caution">
    <text evidence="3">The sequence shown here is derived from an EMBL/GenBank/DDBJ whole genome shotgun (WGS) entry which is preliminary data.</text>
</comment>
<evidence type="ECO:0000256" key="2">
    <source>
        <dbReference type="SAM" id="SignalP"/>
    </source>
</evidence>
<name>A0A5C4J5Z9_9ACTN</name>
<dbReference type="RefSeq" id="WP_138648074.1">
    <property type="nucleotide sequence ID" value="NZ_VCKW01000165.1"/>
</dbReference>
<dbReference type="OrthoDB" id="614750at2"/>
<dbReference type="EMBL" id="VCKW01000165">
    <property type="protein sequence ID" value="TMQ92379.1"/>
    <property type="molecule type" value="Genomic_DNA"/>
</dbReference>
<evidence type="ECO:0000256" key="1">
    <source>
        <dbReference type="SAM" id="MobiDB-lite"/>
    </source>
</evidence>
<gene>
    <name evidence="3" type="ORF">ETD83_27300</name>
</gene>
<feature type="region of interest" description="Disordered" evidence="1">
    <location>
        <begin position="25"/>
        <end position="52"/>
    </location>
</feature>
<evidence type="ECO:0000313" key="4">
    <source>
        <dbReference type="Proteomes" id="UP000309174"/>
    </source>
</evidence>
<organism evidence="3 4">
    <name type="scientific">Actinomadura soli</name>
    <dbReference type="NCBI Taxonomy" id="2508997"/>
    <lineage>
        <taxon>Bacteria</taxon>
        <taxon>Bacillati</taxon>
        <taxon>Actinomycetota</taxon>
        <taxon>Actinomycetes</taxon>
        <taxon>Streptosporangiales</taxon>
        <taxon>Thermomonosporaceae</taxon>
        <taxon>Actinomadura</taxon>
    </lineage>
</organism>
<protein>
    <submittedName>
        <fullName evidence="3">Uncharacterized protein</fullName>
    </submittedName>
</protein>
<accession>A0A5C4J5Z9</accession>
<feature type="signal peptide" evidence="2">
    <location>
        <begin position="1"/>
        <end position="25"/>
    </location>
</feature>
<keyword evidence="2" id="KW-0732">Signal</keyword>
<dbReference type="Proteomes" id="UP000309174">
    <property type="component" value="Unassembled WGS sequence"/>
</dbReference>
<proteinExistence type="predicted"/>
<sequence>MRRWRTALIGAAALAALLAPAPAAAADPGGTTKTGPGGTAKPSRPAASIGHSKIKASARGAAADHTVTIRGIDIDGTPVAPLATLIDPASGAEYPLTQAGDTLTALVPAGTYDLTAIVLTGDPANPRDLALYGNPALSVSADADITMDARTATELKAVSPSTTATEVNSHAQLVRTIAGQQISSTITGTPTTSLRAWPSAATTRPYHFLYVESQSEPLTTQPAPRVYNLAFPTSGRIPATLTFTAAPGSLALVNTTYASQGVPSNGVGPHSTIVDFEGIGESVMGLSHAATAPSAQRIYYTADGVTWNGNFFYQTANVQIAQRHTRQQDYAPGATYAETWNKAAFGPTMKTGHGQGLLLARPLIADTGTPFHENFGGNYSNGTTGTLTLYRDGQLVGQSTNPLAGNWDVPAEAATYRLDLSLQRSVGWSNYVSSIDARWTFPSAERPGDPFEDQRGLLQPRITGDYDSTGRAPSGVTFPLDVVVERAPNGSAVTSATLEASFNNGATWTTVALTPNGTDRWTANVAHPTTHNGYVALRFKAADGSGNAVQQTVTRAYGLR</sequence>
<feature type="compositionally biased region" description="Low complexity" evidence="1">
    <location>
        <begin position="25"/>
        <end position="34"/>
    </location>
</feature>
<feature type="chain" id="PRO_5022790019" evidence="2">
    <location>
        <begin position="26"/>
        <end position="560"/>
    </location>
</feature>
<dbReference type="AlphaFoldDB" id="A0A5C4J5Z9"/>
<keyword evidence="4" id="KW-1185">Reference proteome</keyword>
<evidence type="ECO:0000313" key="3">
    <source>
        <dbReference type="EMBL" id="TMQ92379.1"/>
    </source>
</evidence>